<evidence type="ECO:0000313" key="3">
    <source>
        <dbReference type="Proteomes" id="UP000318186"/>
    </source>
</evidence>
<dbReference type="AlphaFoldDB" id="A0A561V0Q7"/>
<comment type="caution">
    <text evidence="2">The sequence shown here is derived from an EMBL/GenBank/DDBJ whole genome shotgun (WGS) entry which is preliminary data.</text>
</comment>
<reference evidence="2 3" key="1">
    <citation type="submission" date="2019-06" db="EMBL/GenBank/DDBJ databases">
        <title>Sequencing the genomes of 1000 actinobacteria strains.</title>
        <authorList>
            <person name="Klenk H.-P."/>
        </authorList>
    </citation>
    <scope>NUCLEOTIDE SEQUENCE [LARGE SCALE GENOMIC DNA]</scope>
    <source>
        <strain evidence="2 3">DSM 42059</strain>
    </source>
</reference>
<dbReference type="EMBL" id="VIWW01000001">
    <property type="protein sequence ID" value="TWG05196.1"/>
    <property type="molecule type" value="Genomic_DNA"/>
</dbReference>
<gene>
    <name evidence="2" type="ORF">FHX80_113673</name>
</gene>
<proteinExistence type="predicted"/>
<sequence>MAGICRPECAPPHEPERHRSLTPVTQGPREVPVSLLTVGSFVEFPVSGGVILSYDRTNDMAAVPLLPRCGRRCGRFELLHT</sequence>
<accession>A0A561V0Q7</accession>
<protein>
    <submittedName>
        <fullName evidence="2">Uncharacterized protein</fullName>
    </submittedName>
</protein>
<dbReference type="Proteomes" id="UP000318186">
    <property type="component" value="Unassembled WGS sequence"/>
</dbReference>
<evidence type="ECO:0000256" key="1">
    <source>
        <dbReference type="SAM" id="MobiDB-lite"/>
    </source>
</evidence>
<feature type="region of interest" description="Disordered" evidence="1">
    <location>
        <begin position="1"/>
        <end position="26"/>
    </location>
</feature>
<evidence type="ECO:0000313" key="2">
    <source>
        <dbReference type="EMBL" id="TWG05196.1"/>
    </source>
</evidence>
<name>A0A561V0Q7_9ACTN</name>
<organism evidence="2 3">
    <name type="scientific">Streptomyces brevispora</name>
    <dbReference type="NCBI Taxonomy" id="887462"/>
    <lineage>
        <taxon>Bacteria</taxon>
        <taxon>Bacillati</taxon>
        <taxon>Actinomycetota</taxon>
        <taxon>Actinomycetes</taxon>
        <taxon>Kitasatosporales</taxon>
        <taxon>Streptomycetaceae</taxon>
        <taxon>Streptomyces</taxon>
    </lineage>
</organism>